<keyword evidence="7" id="KW-0406">Ion transport</keyword>
<comment type="subcellular location">
    <subcellularLocation>
        <location evidence="1 11">Cell outer membrane</location>
        <topology evidence="1 11">Multi-pass membrane protein</topology>
    </subcellularLocation>
</comment>
<dbReference type="CDD" id="cd01347">
    <property type="entry name" value="ligand_gated_channel"/>
    <property type="match status" value="1"/>
</dbReference>
<dbReference type="GO" id="GO:0009279">
    <property type="term" value="C:cell outer membrane"/>
    <property type="evidence" value="ECO:0007669"/>
    <property type="project" value="UniProtKB-SubCell"/>
</dbReference>
<dbReference type="EMBL" id="BMIP01000010">
    <property type="protein sequence ID" value="GGD81376.1"/>
    <property type="molecule type" value="Genomic_DNA"/>
</dbReference>
<dbReference type="PANTHER" id="PTHR32552:SF81">
    <property type="entry name" value="TONB-DEPENDENT OUTER MEMBRANE RECEPTOR"/>
    <property type="match status" value="1"/>
</dbReference>
<comment type="similarity">
    <text evidence="11 12">Belongs to the TonB-dependent receptor family.</text>
</comment>
<keyword evidence="6" id="KW-0408">Iron</keyword>
<keyword evidence="2 11" id="KW-0813">Transport</keyword>
<evidence type="ECO:0000256" key="5">
    <source>
        <dbReference type="ARBA" id="ARBA00022692"/>
    </source>
</evidence>
<keyword evidence="5 11" id="KW-0812">Transmembrane</keyword>
<dbReference type="InterPro" id="IPR000531">
    <property type="entry name" value="Beta-barrel_TonB"/>
</dbReference>
<organism evidence="16 17">
    <name type="scientific">Croceicoccus mobilis</name>
    <dbReference type="NCBI Taxonomy" id="1703339"/>
    <lineage>
        <taxon>Bacteria</taxon>
        <taxon>Pseudomonadati</taxon>
        <taxon>Pseudomonadota</taxon>
        <taxon>Alphaproteobacteria</taxon>
        <taxon>Sphingomonadales</taxon>
        <taxon>Erythrobacteraceae</taxon>
        <taxon>Croceicoccus</taxon>
    </lineage>
</organism>
<reference evidence="16" key="2">
    <citation type="submission" date="2020-09" db="EMBL/GenBank/DDBJ databases">
        <authorList>
            <person name="Sun Q."/>
            <person name="Zhou Y."/>
        </authorList>
    </citation>
    <scope>NUCLEOTIDE SEQUENCE</scope>
    <source>
        <strain evidence="16">CGMCC 1.15360</strain>
    </source>
</reference>
<evidence type="ECO:0000256" key="4">
    <source>
        <dbReference type="ARBA" id="ARBA00022496"/>
    </source>
</evidence>
<evidence type="ECO:0000256" key="7">
    <source>
        <dbReference type="ARBA" id="ARBA00023065"/>
    </source>
</evidence>
<dbReference type="Pfam" id="PF07715">
    <property type="entry name" value="Plug"/>
    <property type="match status" value="1"/>
</dbReference>
<keyword evidence="3 11" id="KW-1134">Transmembrane beta strand</keyword>
<evidence type="ECO:0000313" key="16">
    <source>
        <dbReference type="EMBL" id="GGD81376.1"/>
    </source>
</evidence>
<evidence type="ECO:0000256" key="1">
    <source>
        <dbReference type="ARBA" id="ARBA00004571"/>
    </source>
</evidence>
<evidence type="ECO:0000256" key="6">
    <source>
        <dbReference type="ARBA" id="ARBA00023004"/>
    </source>
</evidence>
<keyword evidence="13" id="KW-0732">Signal</keyword>
<keyword evidence="17" id="KW-1185">Reference proteome</keyword>
<comment type="caution">
    <text evidence="16">The sequence shown here is derived from an EMBL/GenBank/DDBJ whole genome shotgun (WGS) entry which is preliminary data.</text>
</comment>
<evidence type="ECO:0000256" key="3">
    <source>
        <dbReference type="ARBA" id="ARBA00022452"/>
    </source>
</evidence>
<keyword evidence="9 11" id="KW-0472">Membrane</keyword>
<dbReference type="InterPro" id="IPR036942">
    <property type="entry name" value="Beta-barrel_TonB_sf"/>
</dbReference>
<evidence type="ECO:0000256" key="13">
    <source>
        <dbReference type="SAM" id="SignalP"/>
    </source>
</evidence>
<dbReference type="AlphaFoldDB" id="A0A917DY68"/>
<keyword evidence="16" id="KW-0675">Receptor</keyword>
<dbReference type="RefSeq" id="WP_066774888.1">
    <property type="nucleotide sequence ID" value="NZ_BMIP01000010.1"/>
</dbReference>
<evidence type="ECO:0000256" key="10">
    <source>
        <dbReference type="ARBA" id="ARBA00023237"/>
    </source>
</evidence>
<evidence type="ECO:0000256" key="9">
    <source>
        <dbReference type="ARBA" id="ARBA00023136"/>
    </source>
</evidence>
<dbReference type="PANTHER" id="PTHR32552">
    <property type="entry name" value="FERRICHROME IRON RECEPTOR-RELATED"/>
    <property type="match status" value="1"/>
</dbReference>
<evidence type="ECO:0000256" key="12">
    <source>
        <dbReference type="RuleBase" id="RU003357"/>
    </source>
</evidence>
<keyword evidence="4" id="KW-0410">Iron transport</keyword>
<evidence type="ECO:0000259" key="14">
    <source>
        <dbReference type="Pfam" id="PF00593"/>
    </source>
</evidence>
<dbReference type="GO" id="GO:0006826">
    <property type="term" value="P:iron ion transport"/>
    <property type="evidence" value="ECO:0007669"/>
    <property type="project" value="UniProtKB-KW"/>
</dbReference>
<keyword evidence="10 11" id="KW-0998">Cell outer membrane</keyword>
<feature type="chain" id="PRO_5037226978" evidence="13">
    <location>
        <begin position="25"/>
        <end position="762"/>
    </location>
</feature>
<feature type="domain" description="TonB-dependent receptor-like beta-barrel" evidence="14">
    <location>
        <begin position="280"/>
        <end position="727"/>
    </location>
</feature>
<proteinExistence type="inferred from homology"/>
<evidence type="ECO:0000313" key="17">
    <source>
        <dbReference type="Proteomes" id="UP000612349"/>
    </source>
</evidence>
<dbReference type="PROSITE" id="PS52016">
    <property type="entry name" value="TONB_DEPENDENT_REC_3"/>
    <property type="match status" value="1"/>
</dbReference>
<evidence type="ECO:0000256" key="8">
    <source>
        <dbReference type="ARBA" id="ARBA00023077"/>
    </source>
</evidence>
<sequence>MKTTNIHYVSALAVATALAIPAQAQDQSTAQAANDADGRNSEIVVTATKRNESLTDVPIAVQVFTDQAIADRGITRPADFLSTTPNVTFIEDNAGEAYINIRGQTSVRNSDPNVAIVIDGVTLSSVKPFNQDLFAIEQIEVLKGPQSALYGRNAAAGAIVISTKKPSDVLEGTFVGAVGNWDTYRASANLTGPITETLGFAIAGSFRDTDGPFTNTVTGEKVHRSRNVAGRGRLLFDNSEGLTIDLKVGGHDAKGGGSAYNAQIAGSGIGGLPADPPVLDANFAEQDFISNVRGQFDENFWDATLKIDYETDFATFTSISAYNRLDQYFGSDSPPYIPDTGDAAATIQQYTYLDKNYSQEVRLTSPGDQRLRWQAGFYYLRFTRDQTSNILVDADGTLPGNPRMLREAGNTYPSLSYSNPYYKTTSYAPFASVEVDITDALELRLAGRYDTEKRSIRENASPDINPLTGASYNNCVALTGRDFADCTDSKTFKQFEPKASLTYEISPDASLYASYGKGFKSGGFNPIGARAALRAAAVGAGLDPDGVYVEDLYDKEVSESYEIGLKSQLFDRRLSLNLAAFHTDISGAQQFEFYPTVGLQTTISIDKVRVRGVDVDFNLNLDSGTHIYGGAGYIDGKIKQFDGNPSFVGNVAPGAFEYTLSLGVAQDIALTDTLELVPRVEYNRYGPIWWDVANTPGTRRDPLDLLKARLSLRSDTGWEVSAFADNITNEKYFQEVVPLLGFFTVNYRGPTRSYGVEARYSF</sequence>
<evidence type="ECO:0000259" key="15">
    <source>
        <dbReference type="Pfam" id="PF07715"/>
    </source>
</evidence>
<dbReference type="SUPFAM" id="SSF56935">
    <property type="entry name" value="Porins"/>
    <property type="match status" value="1"/>
</dbReference>
<evidence type="ECO:0000256" key="2">
    <source>
        <dbReference type="ARBA" id="ARBA00022448"/>
    </source>
</evidence>
<keyword evidence="8 12" id="KW-0798">TonB box</keyword>
<dbReference type="InterPro" id="IPR039426">
    <property type="entry name" value="TonB-dep_rcpt-like"/>
</dbReference>
<feature type="signal peptide" evidence="13">
    <location>
        <begin position="1"/>
        <end position="24"/>
    </location>
</feature>
<dbReference type="OrthoDB" id="9775095at2"/>
<dbReference type="InterPro" id="IPR012910">
    <property type="entry name" value="Plug_dom"/>
</dbReference>
<name>A0A917DY68_9SPHN</name>
<gene>
    <name evidence="16" type="ORF">GCM10010990_34160</name>
</gene>
<feature type="domain" description="TonB-dependent receptor plug" evidence="15">
    <location>
        <begin position="54"/>
        <end position="158"/>
    </location>
</feature>
<reference evidence="16" key="1">
    <citation type="journal article" date="2014" name="Int. J. Syst. Evol. Microbiol.">
        <title>Complete genome sequence of Corynebacterium casei LMG S-19264T (=DSM 44701T), isolated from a smear-ripened cheese.</title>
        <authorList>
            <consortium name="US DOE Joint Genome Institute (JGI-PGF)"/>
            <person name="Walter F."/>
            <person name="Albersmeier A."/>
            <person name="Kalinowski J."/>
            <person name="Ruckert C."/>
        </authorList>
    </citation>
    <scope>NUCLEOTIDE SEQUENCE</scope>
    <source>
        <strain evidence="16">CGMCC 1.15360</strain>
    </source>
</reference>
<dbReference type="Pfam" id="PF00593">
    <property type="entry name" value="TonB_dep_Rec_b-barrel"/>
    <property type="match status" value="1"/>
</dbReference>
<dbReference type="Proteomes" id="UP000612349">
    <property type="component" value="Unassembled WGS sequence"/>
</dbReference>
<dbReference type="Gene3D" id="2.40.170.20">
    <property type="entry name" value="TonB-dependent receptor, beta-barrel domain"/>
    <property type="match status" value="1"/>
</dbReference>
<evidence type="ECO:0000256" key="11">
    <source>
        <dbReference type="PROSITE-ProRule" id="PRU01360"/>
    </source>
</evidence>
<protein>
    <submittedName>
        <fullName evidence="16">TonB-dependent receptor</fullName>
    </submittedName>
</protein>
<accession>A0A917DY68</accession>